<accession>A0ABU1Y0N1</accession>
<organism evidence="1 2">
    <name type="scientific">Luteimonas terrae</name>
    <dbReference type="NCBI Taxonomy" id="1530191"/>
    <lineage>
        <taxon>Bacteria</taxon>
        <taxon>Pseudomonadati</taxon>
        <taxon>Pseudomonadota</taxon>
        <taxon>Gammaproteobacteria</taxon>
        <taxon>Lysobacterales</taxon>
        <taxon>Lysobacteraceae</taxon>
        <taxon>Luteimonas</taxon>
    </lineage>
</organism>
<evidence type="ECO:0000313" key="1">
    <source>
        <dbReference type="EMBL" id="MDR7194579.1"/>
    </source>
</evidence>
<comment type="caution">
    <text evidence="1">The sequence shown here is derived from an EMBL/GenBank/DDBJ whole genome shotgun (WGS) entry which is preliminary data.</text>
</comment>
<evidence type="ECO:0000313" key="2">
    <source>
        <dbReference type="Proteomes" id="UP001256588"/>
    </source>
</evidence>
<reference evidence="1 2" key="1">
    <citation type="submission" date="2023-07" db="EMBL/GenBank/DDBJ databases">
        <title>Sorghum-associated microbial communities from plants grown in Nebraska, USA.</title>
        <authorList>
            <person name="Schachtman D."/>
        </authorList>
    </citation>
    <scope>NUCLEOTIDE SEQUENCE [LARGE SCALE GENOMIC DNA]</scope>
    <source>
        <strain evidence="1 2">4099</strain>
    </source>
</reference>
<sequence>MAKLRNQPLTSTEIARYLSAQDDFALEMQVYSLALSHGYEASHGGTYEDPVTKKPRQYDIRANTSREDHRIDLAIECKSLKSSYPIVVSRIPRMASEAYHQVVCSLKRERGPFYTHDLTPSETLRIENQAGSPMYPEQGLVGKSTVQIGISDKGEFVSGDAEVYDKWSQALASLAELASDACWYRDTSESGFHLTALFPVLVVPDGTLWVADYDISGKLLAEPHVVEETTIFMGREYWSAGSGSYNVSHLHVCTLAGIDGFMHLFRSSDNAWERLFPMKEVLERLTEA</sequence>
<dbReference type="EMBL" id="JAVDWO010000016">
    <property type="protein sequence ID" value="MDR7194579.1"/>
    <property type="molecule type" value="Genomic_DNA"/>
</dbReference>
<dbReference type="RefSeq" id="WP_310238061.1">
    <property type="nucleotide sequence ID" value="NZ_JAVDWO010000016.1"/>
</dbReference>
<gene>
    <name evidence="1" type="ORF">J2W68_003327</name>
</gene>
<protein>
    <recommendedName>
        <fullName evidence="3">Restriction endonuclease</fullName>
    </recommendedName>
</protein>
<name>A0ABU1Y0N1_9GAMM</name>
<evidence type="ECO:0008006" key="3">
    <source>
        <dbReference type="Google" id="ProtNLM"/>
    </source>
</evidence>
<proteinExistence type="predicted"/>
<dbReference type="Proteomes" id="UP001256588">
    <property type="component" value="Unassembled WGS sequence"/>
</dbReference>
<keyword evidence="2" id="KW-1185">Reference proteome</keyword>